<dbReference type="AlphaFoldDB" id="A0A8I6SKC0"/>
<dbReference type="Pfam" id="PF00135">
    <property type="entry name" value="COesterase"/>
    <property type="match status" value="1"/>
</dbReference>
<dbReference type="InterPro" id="IPR002018">
    <property type="entry name" value="CarbesteraseB"/>
</dbReference>
<keyword evidence="4" id="KW-1185">Reference proteome</keyword>
<accession>A0A8I6SKC0</accession>
<dbReference type="InterPro" id="IPR050309">
    <property type="entry name" value="Type-B_Carboxylest/Lipase"/>
</dbReference>
<evidence type="ECO:0000313" key="3">
    <source>
        <dbReference type="EnsemblMetazoa" id="XP_024083362.1"/>
    </source>
</evidence>
<feature type="domain" description="Carboxylesterase type B" evidence="2">
    <location>
        <begin position="23"/>
        <end position="492"/>
    </location>
</feature>
<evidence type="ECO:0000256" key="1">
    <source>
        <dbReference type="ARBA" id="ARBA00023180"/>
    </source>
</evidence>
<reference evidence="3" key="1">
    <citation type="submission" date="2022-01" db="UniProtKB">
        <authorList>
            <consortium name="EnsemblMetazoa"/>
        </authorList>
    </citation>
    <scope>IDENTIFICATION</scope>
</reference>
<dbReference type="KEGG" id="clec:106671958"/>
<dbReference type="OrthoDB" id="19653at2759"/>
<keyword evidence="1" id="KW-0325">Glycoprotein</keyword>
<dbReference type="PANTHER" id="PTHR11559">
    <property type="entry name" value="CARBOXYLESTERASE"/>
    <property type="match status" value="1"/>
</dbReference>
<dbReference type="GeneID" id="106671958"/>
<dbReference type="RefSeq" id="XP_024083362.1">
    <property type="nucleotide sequence ID" value="XM_024227594.1"/>
</dbReference>
<evidence type="ECO:0000313" key="4">
    <source>
        <dbReference type="Proteomes" id="UP000494040"/>
    </source>
</evidence>
<dbReference type="EnsemblMetazoa" id="XM_024227594.1">
    <property type="protein sequence ID" value="XP_024083362.1"/>
    <property type="gene ID" value="LOC106671958"/>
</dbReference>
<evidence type="ECO:0000259" key="2">
    <source>
        <dbReference type="Pfam" id="PF00135"/>
    </source>
</evidence>
<name>A0A8I6SKC0_CIMLE</name>
<organism evidence="3 4">
    <name type="scientific">Cimex lectularius</name>
    <name type="common">Bed bug</name>
    <name type="synonym">Acanthia lectularia</name>
    <dbReference type="NCBI Taxonomy" id="79782"/>
    <lineage>
        <taxon>Eukaryota</taxon>
        <taxon>Metazoa</taxon>
        <taxon>Ecdysozoa</taxon>
        <taxon>Arthropoda</taxon>
        <taxon>Hexapoda</taxon>
        <taxon>Insecta</taxon>
        <taxon>Pterygota</taxon>
        <taxon>Neoptera</taxon>
        <taxon>Paraneoptera</taxon>
        <taxon>Hemiptera</taxon>
        <taxon>Heteroptera</taxon>
        <taxon>Panheteroptera</taxon>
        <taxon>Cimicomorpha</taxon>
        <taxon>Cimicidae</taxon>
        <taxon>Cimex</taxon>
    </lineage>
</organism>
<protein>
    <recommendedName>
        <fullName evidence="2">Carboxylesterase type B domain-containing protein</fullName>
    </recommendedName>
</protein>
<dbReference type="InterPro" id="IPR029058">
    <property type="entry name" value="AB_hydrolase_fold"/>
</dbReference>
<dbReference type="SUPFAM" id="SSF53474">
    <property type="entry name" value="alpha/beta-Hydrolases"/>
    <property type="match status" value="1"/>
</dbReference>
<dbReference type="Proteomes" id="UP000494040">
    <property type="component" value="Unassembled WGS sequence"/>
</dbReference>
<dbReference type="Gene3D" id="3.40.50.1820">
    <property type="entry name" value="alpha/beta hydrolase"/>
    <property type="match status" value="1"/>
</dbReference>
<sequence length="589" mass="67547">MYPLPTSPLARIWAMWSHLQFIGDFKGSRELTARGDNYYLAFEGIRYAKPPIGYNSFRDPISFDYLGNVERKVHCMDIDSTNKVFGEEDCLCLNVYSPLPYVNKSLPVLVWIDGNGFRYGGVRTSVCQPVRLVEKGMVVVTLSYRLGPLGFLSSEDQSNPGNYGLKDQQMAIEWVFKNIQKFGGDPNKITLGGEGAGAAHVLFHLNGALSGRIGKGIALSGSRFAPWALSKRRWVEGNTKNIMASFFCFYNLDCFRTMNSSKIVTEANRMYSYTLVYHANWLQKLLYPFIPVVDNVVIEYDPWKKPETRGNFSLLLGMKDEEGSFIDLCKSANIHTKQSQTDNISTKIVLEKNWKFSSSVSSIIWDDFNYEMIIGKANNLVLEDRYKVAAFYKSNNDLKSIIKDGWFVFPAMAEAKFHRGPFEAFMYQDLRGTPSQNKTMENLSDLIARFVYGSPCELKPHSENKHFFKVTDALNDPRLFKELDEALSKRMETWKSLNILPLHDSTSIASHVGSPHPDILDGNESTPIPQLRRLKQFLARLQQCRRRLLQCRRRRKQAEIMQPSRLQECHKRLQQCQKRRQQPKDPEPV</sequence>
<proteinExistence type="predicted"/>